<evidence type="ECO:0000256" key="5">
    <source>
        <dbReference type="SAM" id="MobiDB-lite"/>
    </source>
</evidence>
<evidence type="ECO:0000256" key="2">
    <source>
        <dbReference type="ARBA" id="ARBA00023125"/>
    </source>
</evidence>
<evidence type="ECO:0000313" key="7">
    <source>
        <dbReference type="EMBL" id="KZV40989.1"/>
    </source>
</evidence>
<dbReference type="SUPFAM" id="SSF101941">
    <property type="entry name" value="NAC domain"/>
    <property type="match status" value="1"/>
</dbReference>
<dbReference type="AlphaFoldDB" id="A0A2Z7C3B2"/>
<feature type="region of interest" description="Disordered" evidence="5">
    <location>
        <begin position="262"/>
        <end position="282"/>
    </location>
</feature>
<gene>
    <name evidence="7" type="ORF">F511_17397</name>
</gene>
<dbReference type="Pfam" id="PF02365">
    <property type="entry name" value="NAM"/>
    <property type="match status" value="1"/>
</dbReference>
<keyword evidence="1" id="KW-0805">Transcription regulation</keyword>
<dbReference type="Gene3D" id="2.170.150.80">
    <property type="entry name" value="NAC domain"/>
    <property type="match status" value="1"/>
</dbReference>
<feature type="domain" description="NAC" evidence="6">
    <location>
        <begin position="7"/>
        <end position="150"/>
    </location>
</feature>
<dbReference type="GO" id="GO:0006355">
    <property type="term" value="P:regulation of DNA-templated transcription"/>
    <property type="evidence" value="ECO:0007669"/>
    <property type="project" value="InterPro"/>
</dbReference>
<dbReference type="PROSITE" id="PS51005">
    <property type="entry name" value="NAC"/>
    <property type="match status" value="1"/>
</dbReference>
<keyword evidence="2" id="KW-0238">DNA-binding</keyword>
<organism evidence="7 8">
    <name type="scientific">Dorcoceras hygrometricum</name>
    <dbReference type="NCBI Taxonomy" id="472368"/>
    <lineage>
        <taxon>Eukaryota</taxon>
        <taxon>Viridiplantae</taxon>
        <taxon>Streptophyta</taxon>
        <taxon>Embryophyta</taxon>
        <taxon>Tracheophyta</taxon>
        <taxon>Spermatophyta</taxon>
        <taxon>Magnoliopsida</taxon>
        <taxon>eudicotyledons</taxon>
        <taxon>Gunneridae</taxon>
        <taxon>Pentapetalae</taxon>
        <taxon>asterids</taxon>
        <taxon>lamiids</taxon>
        <taxon>Lamiales</taxon>
        <taxon>Gesneriaceae</taxon>
        <taxon>Didymocarpoideae</taxon>
        <taxon>Trichosporeae</taxon>
        <taxon>Loxocarpinae</taxon>
        <taxon>Dorcoceras</taxon>
    </lineage>
</organism>
<dbReference type="EMBL" id="KQ999846">
    <property type="protein sequence ID" value="KZV40989.1"/>
    <property type="molecule type" value="Genomic_DNA"/>
</dbReference>
<keyword evidence="8" id="KW-1185">Reference proteome</keyword>
<sequence length="282" mass="32763">MNSFSNVPPGFRFHPTDEELVDYYLRKKISSVKFDLDVIKDVDLYKIEPWDLQELCRIGTEEQDGYYFFSHKDKKYPTGTRTNRATKAGFWKATGRDKAIYSKHNLIGMRKTLEEGWAVCRVFKKRIAATVRYEEEHDSVRWYNCDDQVSFMPYFGSPKLVSHPTHYTCKQEFEAQYNIPDHDAAYLKLPYLESPKIQQSSTMNNAHCSSSLDVAYGFQEERLQESNNIRMDVTLYSDQEVLEQVTDWRLLDKFVASQLSQDGANNSNEASDQVSESASFPN</sequence>
<evidence type="ECO:0000256" key="1">
    <source>
        <dbReference type="ARBA" id="ARBA00023015"/>
    </source>
</evidence>
<evidence type="ECO:0000256" key="3">
    <source>
        <dbReference type="ARBA" id="ARBA00023163"/>
    </source>
</evidence>
<evidence type="ECO:0000259" key="6">
    <source>
        <dbReference type="PROSITE" id="PS51005"/>
    </source>
</evidence>
<dbReference type="PANTHER" id="PTHR31744:SF230">
    <property type="entry name" value="NAC DOMAIN-CONTAINING PROTEIN"/>
    <property type="match status" value="1"/>
</dbReference>
<proteinExistence type="predicted"/>
<keyword evidence="4" id="KW-0539">Nucleus</keyword>
<accession>A0A2Z7C3B2</accession>
<dbReference type="Proteomes" id="UP000250235">
    <property type="component" value="Unassembled WGS sequence"/>
</dbReference>
<keyword evidence="3" id="KW-0804">Transcription</keyword>
<dbReference type="OrthoDB" id="1919458at2759"/>
<reference evidence="7 8" key="1">
    <citation type="journal article" date="2015" name="Proc. Natl. Acad. Sci. U.S.A.">
        <title>The resurrection genome of Boea hygrometrica: A blueprint for survival of dehydration.</title>
        <authorList>
            <person name="Xiao L."/>
            <person name="Yang G."/>
            <person name="Zhang L."/>
            <person name="Yang X."/>
            <person name="Zhao S."/>
            <person name="Ji Z."/>
            <person name="Zhou Q."/>
            <person name="Hu M."/>
            <person name="Wang Y."/>
            <person name="Chen M."/>
            <person name="Xu Y."/>
            <person name="Jin H."/>
            <person name="Xiao X."/>
            <person name="Hu G."/>
            <person name="Bao F."/>
            <person name="Hu Y."/>
            <person name="Wan P."/>
            <person name="Li L."/>
            <person name="Deng X."/>
            <person name="Kuang T."/>
            <person name="Xiang C."/>
            <person name="Zhu J.K."/>
            <person name="Oliver M.J."/>
            <person name="He Y."/>
        </authorList>
    </citation>
    <scope>NUCLEOTIDE SEQUENCE [LARGE SCALE GENOMIC DNA]</scope>
    <source>
        <strain evidence="8">cv. XS01</strain>
    </source>
</reference>
<dbReference type="GO" id="GO:0003677">
    <property type="term" value="F:DNA binding"/>
    <property type="evidence" value="ECO:0007669"/>
    <property type="project" value="UniProtKB-KW"/>
</dbReference>
<dbReference type="InterPro" id="IPR036093">
    <property type="entry name" value="NAC_dom_sf"/>
</dbReference>
<protein>
    <submittedName>
        <fullName evidence="7">NAC domain-containing protein 7-like</fullName>
    </submittedName>
</protein>
<evidence type="ECO:0000313" key="8">
    <source>
        <dbReference type="Proteomes" id="UP000250235"/>
    </source>
</evidence>
<evidence type="ECO:0000256" key="4">
    <source>
        <dbReference type="ARBA" id="ARBA00023242"/>
    </source>
</evidence>
<name>A0A2Z7C3B2_9LAMI</name>
<dbReference type="InterPro" id="IPR003441">
    <property type="entry name" value="NAC-dom"/>
</dbReference>
<dbReference type="PANTHER" id="PTHR31744">
    <property type="entry name" value="PROTEIN CUP-SHAPED COTYLEDON 2-RELATED"/>
    <property type="match status" value="1"/>
</dbReference>